<keyword evidence="2" id="KW-0472">Membrane</keyword>
<comment type="caution">
    <text evidence="3">The sequence shown here is derived from an EMBL/GenBank/DDBJ whole genome shotgun (WGS) entry which is preliminary data.</text>
</comment>
<accession>A0A4R5LAD4</accession>
<feature type="signal peptide" evidence="2">
    <location>
        <begin position="1"/>
        <end position="18"/>
    </location>
</feature>
<dbReference type="PANTHER" id="PTHR30203">
    <property type="entry name" value="OUTER MEMBRANE CATION EFFLUX PROTEIN"/>
    <property type="match status" value="1"/>
</dbReference>
<dbReference type="SUPFAM" id="SSF56954">
    <property type="entry name" value="Outer membrane efflux proteins (OEP)"/>
    <property type="match status" value="1"/>
</dbReference>
<dbReference type="Gene3D" id="1.20.1600.10">
    <property type="entry name" value="Outer membrane efflux proteins (OEP)"/>
    <property type="match status" value="1"/>
</dbReference>
<dbReference type="GO" id="GO:0015562">
    <property type="term" value="F:efflux transmembrane transporter activity"/>
    <property type="evidence" value="ECO:0007669"/>
    <property type="project" value="InterPro"/>
</dbReference>
<evidence type="ECO:0000256" key="1">
    <source>
        <dbReference type="ARBA" id="ARBA00007613"/>
    </source>
</evidence>
<keyword evidence="2" id="KW-0449">Lipoprotein</keyword>
<keyword evidence="2" id="KW-0564">Palmitate</keyword>
<dbReference type="InterPro" id="IPR003423">
    <property type="entry name" value="OMP_efflux"/>
</dbReference>
<dbReference type="OrthoDB" id="9770517at2"/>
<sequence length="488" mass="52618">MRTLTRAAIFAAATSCLAGCISVGPDYSRPEVAVPATWRVDLPAAEEVVDTAWWEQFDDPVLNDLIQTALEGNLDVRIAAARIDQFIGLLRAARSQGLPQIGYGANVSRNRTSEVGMPPLSPLLDPVFNLYQGMLSASWQIDLFGRVRRLTEAAQAQVYASEQAQRGVVLSLVTGVATSYITLRGLDRQLEVARATASNFGETLRIFELRYRDGLVSQTELSQVRSQYKLAQSAIPAIKQQIAIVENGISILLGRNPGPIARGKSVSELVLPVIPADLPSTLLERRPDILQAEQNLVAANANVGATRALYYPTISLTGALGSVSTAFGDFLSGPASLWSVAAGLTGPIFTSGAIAGQVQSAEAQKRQAELVYRQTVLGAFNDTNNALVSSQMTIEQTALQQQRVDALREYARFSRLKFEDGLIGYLEVLISENDLFSAELALANLQASRYNQVISVYQAMGGGWVDIADSRTPVSLSADRKGNASQGR</sequence>
<dbReference type="EMBL" id="SMOD01000016">
    <property type="protein sequence ID" value="TDG06100.1"/>
    <property type="molecule type" value="Genomic_DNA"/>
</dbReference>
<evidence type="ECO:0000313" key="4">
    <source>
        <dbReference type="Proteomes" id="UP000295606"/>
    </source>
</evidence>
<reference evidence="3 4" key="1">
    <citation type="submission" date="2019-03" db="EMBL/GenBank/DDBJ databases">
        <title>Paraburkholderia sp. isolated from native Mimosa gymnas in Guartela State Park, Brazil.</title>
        <authorList>
            <person name="Paulitsch F."/>
            <person name="Hungria M."/>
            <person name="Delamuta J.R.M."/>
            <person name="Ribeiro R.A."/>
            <person name="Dall'Agnol R."/>
            <person name="Silva J.S.B."/>
        </authorList>
    </citation>
    <scope>NUCLEOTIDE SEQUENCE [LARGE SCALE GENOMIC DNA]</scope>
    <source>
        <strain evidence="3 4">CNPSo 3008</strain>
    </source>
</reference>
<dbReference type="AlphaFoldDB" id="A0A4R5LAD4"/>
<dbReference type="GO" id="GO:0005886">
    <property type="term" value="C:plasma membrane"/>
    <property type="evidence" value="ECO:0007669"/>
    <property type="project" value="UniProtKB-SubCell"/>
</dbReference>
<comment type="similarity">
    <text evidence="1 2">Belongs to the outer membrane factor (OMF) (TC 1.B.17) family.</text>
</comment>
<keyword evidence="2" id="KW-1134">Transmembrane beta strand</keyword>
<evidence type="ECO:0000256" key="2">
    <source>
        <dbReference type="RuleBase" id="RU362097"/>
    </source>
</evidence>
<dbReference type="InterPro" id="IPR010131">
    <property type="entry name" value="MdtP/NodT-like"/>
</dbReference>
<dbReference type="Pfam" id="PF02321">
    <property type="entry name" value="OEP"/>
    <property type="match status" value="2"/>
</dbReference>
<comment type="subcellular location">
    <subcellularLocation>
        <location evidence="2">Cell membrane</location>
        <topology evidence="2">Lipid-anchor</topology>
    </subcellularLocation>
</comment>
<dbReference type="RefSeq" id="WP_133184710.1">
    <property type="nucleotide sequence ID" value="NZ_SMOD01000016.1"/>
</dbReference>
<dbReference type="PANTHER" id="PTHR30203:SF33">
    <property type="entry name" value="BLR4455 PROTEIN"/>
    <property type="match status" value="1"/>
</dbReference>
<keyword evidence="2" id="KW-0732">Signal</keyword>
<dbReference type="Gene3D" id="2.20.200.10">
    <property type="entry name" value="Outer membrane efflux proteins (OEP)"/>
    <property type="match status" value="1"/>
</dbReference>
<dbReference type="Proteomes" id="UP000295606">
    <property type="component" value="Unassembled WGS sequence"/>
</dbReference>
<protein>
    <submittedName>
        <fullName evidence="3">Efflux transporter outer membrane subunit</fullName>
    </submittedName>
</protein>
<evidence type="ECO:0000313" key="3">
    <source>
        <dbReference type="EMBL" id="TDG06100.1"/>
    </source>
</evidence>
<organism evidence="3 4">
    <name type="scientific">Paraburkholderia guartelaensis</name>
    <dbReference type="NCBI Taxonomy" id="2546446"/>
    <lineage>
        <taxon>Bacteria</taxon>
        <taxon>Pseudomonadati</taxon>
        <taxon>Pseudomonadota</taxon>
        <taxon>Betaproteobacteria</taxon>
        <taxon>Burkholderiales</taxon>
        <taxon>Burkholderiaceae</taxon>
        <taxon>Paraburkholderia</taxon>
    </lineage>
</organism>
<proteinExistence type="inferred from homology"/>
<name>A0A4R5LAD4_9BURK</name>
<dbReference type="NCBIfam" id="TIGR01845">
    <property type="entry name" value="outer_NodT"/>
    <property type="match status" value="1"/>
</dbReference>
<gene>
    <name evidence="3" type="ORF">E1N52_21290</name>
</gene>
<feature type="chain" id="PRO_5020898088" evidence="2">
    <location>
        <begin position="19"/>
        <end position="488"/>
    </location>
</feature>
<keyword evidence="2" id="KW-0812">Transmembrane</keyword>